<name>A0ABV2T3T9_9BACT</name>
<accession>A0ABV2T3T9</accession>
<protein>
    <submittedName>
        <fullName evidence="2">Uncharacterized protein</fullName>
    </submittedName>
</protein>
<gene>
    <name evidence="2" type="ORF">ABR189_09860</name>
</gene>
<dbReference type="Proteomes" id="UP001549749">
    <property type="component" value="Unassembled WGS sequence"/>
</dbReference>
<evidence type="ECO:0000313" key="3">
    <source>
        <dbReference type="Proteomes" id="UP001549749"/>
    </source>
</evidence>
<feature type="compositionally biased region" description="Acidic residues" evidence="1">
    <location>
        <begin position="31"/>
        <end position="65"/>
    </location>
</feature>
<evidence type="ECO:0000256" key="1">
    <source>
        <dbReference type="SAM" id="MobiDB-lite"/>
    </source>
</evidence>
<reference evidence="2 3" key="1">
    <citation type="submission" date="2024-06" db="EMBL/GenBank/DDBJ databases">
        <title>Chitinophaga defluvii sp. nov., isolated from municipal sewage.</title>
        <authorList>
            <person name="Zhang L."/>
        </authorList>
    </citation>
    <scope>NUCLEOTIDE SEQUENCE [LARGE SCALE GENOMIC DNA]</scope>
    <source>
        <strain evidence="2 3">H8</strain>
    </source>
</reference>
<sequence>MLTRKMFPSQNGYAQAAYDPKNKPGKQSTGEEIEEELEAYDDDMYDDDEVLEAEEEDEAEEDAKM</sequence>
<comment type="caution">
    <text evidence="2">The sequence shown here is derived from an EMBL/GenBank/DDBJ whole genome shotgun (WGS) entry which is preliminary data.</text>
</comment>
<dbReference type="RefSeq" id="WP_354660309.1">
    <property type="nucleotide sequence ID" value="NZ_JBEXAC010000001.1"/>
</dbReference>
<proteinExistence type="predicted"/>
<evidence type="ECO:0000313" key="2">
    <source>
        <dbReference type="EMBL" id="MET6997674.1"/>
    </source>
</evidence>
<organism evidence="2 3">
    <name type="scientific">Chitinophaga defluvii</name>
    <dbReference type="NCBI Taxonomy" id="3163343"/>
    <lineage>
        <taxon>Bacteria</taxon>
        <taxon>Pseudomonadati</taxon>
        <taxon>Bacteroidota</taxon>
        <taxon>Chitinophagia</taxon>
        <taxon>Chitinophagales</taxon>
        <taxon>Chitinophagaceae</taxon>
        <taxon>Chitinophaga</taxon>
    </lineage>
</organism>
<feature type="region of interest" description="Disordered" evidence="1">
    <location>
        <begin position="1"/>
        <end position="65"/>
    </location>
</feature>
<keyword evidence="3" id="KW-1185">Reference proteome</keyword>
<dbReference type="EMBL" id="JBEXAC010000001">
    <property type="protein sequence ID" value="MET6997674.1"/>
    <property type="molecule type" value="Genomic_DNA"/>
</dbReference>